<dbReference type="InterPro" id="IPR009061">
    <property type="entry name" value="DNA-bd_dom_put_sf"/>
</dbReference>
<dbReference type="NCBIfam" id="TIGR01764">
    <property type="entry name" value="excise"/>
    <property type="match status" value="1"/>
</dbReference>
<reference evidence="2" key="1">
    <citation type="submission" date="2023-02" db="EMBL/GenBank/DDBJ databases">
        <title>The sequence of Aeromonas hydrophila K533.</title>
        <authorList>
            <person name="Luo X."/>
        </authorList>
    </citation>
    <scope>NUCLEOTIDE SEQUENCE</scope>
    <source>
        <strain evidence="2">K533</strain>
    </source>
</reference>
<dbReference type="GO" id="GO:0003677">
    <property type="term" value="F:DNA binding"/>
    <property type="evidence" value="ECO:0007669"/>
    <property type="project" value="InterPro"/>
</dbReference>
<organism evidence="2 3">
    <name type="scientific">Aeromonas hydrophila</name>
    <dbReference type="NCBI Taxonomy" id="644"/>
    <lineage>
        <taxon>Bacteria</taxon>
        <taxon>Pseudomonadati</taxon>
        <taxon>Pseudomonadota</taxon>
        <taxon>Gammaproteobacteria</taxon>
        <taxon>Aeromonadales</taxon>
        <taxon>Aeromonadaceae</taxon>
        <taxon>Aeromonas</taxon>
    </lineage>
</organism>
<feature type="domain" description="Helix-turn-helix" evidence="1">
    <location>
        <begin position="10"/>
        <end position="61"/>
    </location>
</feature>
<dbReference type="Proteomes" id="UP001214666">
    <property type="component" value="Chromosome"/>
</dbReference>
<evidence type="ECO:0000259" key="1">
    <source>
        <dbReference type="Pfam" id="PF12728"/>
    </source>
</evidence>
<dbReference type="Gene3D" id="1.10.238.160">
    <property type="match status" value="1"/>
</dbReference>
<evidence type="ECO:0000313" key="2">
    <source>
        <dbReference type="EMBL" id="WEE25363.1"/>
    </source>
</evidence>
<dbReference type="EMBL" id="CP118942">
    <property type="protein sequence ID" value="WEE25363.1"/>
    <property type="molecule type" value="Genomic_DNA"/>
</dbReference>
<protein>
    <submittedName>
        <fullName evidence="2">Helix-turn-helix domain-containing protein</fullName>
    </submittedName>
</protein>
<sequence length="64" mass="7339">MTNQSQTLITIASCCTLLNISRPTIYRWMKDESLQFPPAIKIGPNSIRFRHSDVEDFISRRAGL</sequence>
<proteinExistence type="predicted"/>
<accession>A0AAX3P5G5</accession>
<dbReference type="AlphaFoldDB" id="A0AAX3P5G5"/>
<name>A0AAX3P5G5_AERHY</name>
<dbReference type="SUPFAM" id="SSF46955">
    <property type="entry name" value="Putative DNA-binding domain"/>
    <property type="match status" value="1"/>
</dbReference>
<dbReference type="InterPro" id="IPR010093">
    <property type="entry name" value="SinI_DNA-bd"/>
</dbReference>
<dbReference type="Pfam" id="PF12728">
    <property type="entry name" value="HTH_17"/>
    <property type="match status" value="1"/>
</dbReference>
<evidence type="ECO:0000313" key="3">
    <source>
        <dbReference type="Proteomes" id="UP001214666"/>
    </source>
</evidence>
<dbReference type="RefSeq" id="WP_275115612.1">
    <property type="nucleotide sequence ID" value="NZ_CP118942.1"/>
</dbReference>
<dbReference type="InterPro" id="IPR041657">
    <property type="entry name" value="HTH_17"/>
</dbReference>
<gene>
    <name evidence="2" type="ORF">PY771_17170</name>
</gene>